<evidence type="ECO:0000313" key="1">
    <source>
        <dbReference type="EMBL" id="MBX40576.1"/>
    </source>
</evidence>
<dbReference type="AlphaFoldDB" id="A0A2P2NDM0"/>
<sequence length="28" mass="3266">MICLDPFVYINPNMTCTKANSINEKKNY</sequence>
<protein>
    <submittedName>
        <fullName evidence="1">Uncharacterized protein</fullName>
    </submittedName>
</protein>
<name>A0A2P2NDM0_RHIMU</name>
<organism evidence="1">
    <name type="scientific">Rhizophora mucronata</name>
    <name type="common">Asiatic mangrove</name>
    <dbReference type="NCBI Taxonomy" id="61149"/>
    <lineage>
        <taxon>Eukaryota</taxon>
        <taxon>Viridiplantae</taxon>
        <taxon>Streptophyta</taxon>
        <taxon>Embryophyta</taxon>
        <taxon>Tracheophyta</taxon>
        <taxon>Spermatophyta</taxon>
        <taxon>Magnoliopsida</taxon>
        <taxon>eudicotyledons</taxon>
        <taxon>Gunneridae</taxon>
        <taxon>Pentapetalae</taxon>
        <taxon>rosids</taxon>
        <taxon>fabids</taxon>
        <taxon>Malpighiales</taxon>
        <taxon>Rhizophoraceae</taxon>
        <taxon>Rhizophora</taxon>
    </lineage>
</organism>
<proteinExistence type="predicted"/>
<accession>A0A2P2NDM0</accession>
<reference evidence="1" key="1">
    <citation type="submission" date="2018-02" db="EMBL/GenBank/DDBJ databases">
        <title>Rhizophora mucronata_Transcriptome.</title>
        <authorList>
            <person name="Meera S.P."/>
            <person name="Sreeshan A."/>
            <person name="Augustine A."/>
        </authorList>
    </citation>
    <scope>NUCLEOTIDE SEQUENCE</scope>
    <source>
        <tissue evidence="1">Leaf</tissue>
    </source>
</reference>
<dbReference type="EMBL" id="GGEC01060092">
    <property type="protein sequence ID" value="MBX40576.1"/>
    <property type="molecule type" value="Transcribed_RNA"/>
</dbReference>